<name>A0A1E3WFH8_9VIBR</name>
<proteinExistence type="predicted"/>
<gene>
    <name evidence="1" type="ORF">VSF3289_03693</name>
</gene>
<dbReference type="Proteomes" id="UP000095131">
    <property type="component" value="Unassembled WGS sequence"/>
</dbReference>
<organism evidence="1 2">
    <name type="scientific">Vibrio scophthalmi</name>
    <dbReference type="NCBI Taxonomy" id="45658"/>
    <lineage>
        <taxon>Bacteria</taxon>
        <taxon>Pseudomonadati</taxon>
        <taxon>Pseudomonadota</taxon>
        <taxon>Gammaproteobacteria</taxon>
        <taxon>Vibrionales</taxon>
        <taxon>Vibrionaceae</taxon>
        <taxon>Vibrio</taxon>
    </lineage>
</organism>
<dbReference type="RefSeq" id="WP_244882224.1">
    <property type="nucleotide sequence ID" value="NZ_MDCJ01000007.1"/>
</dbReference>
<protein>
    <submittedName>
        <fullName evidence="1">Uncharacterized protein</fullName>
    </submittedName>
</protein>
<evidence type="ECO:0000313" key="1">
    <source>
        <dbReference type="EMBL" id="ODS04554.1"/>
    </source>
</evidence>
<comment type="caution">
    <text evidence="1">The sequence shown here is derived from an EMBL/GenBank/DDBJ whole genome shotgun (WGS) entry which is preliminary data.</text>
</comment>
<dbReference type="AlphaFoldDB" id="A0A1E3WFH8"/>
<sequence>MKISDLIKKIEEDKFDEKQLINLYNNASSKLEMDESDKELLVEAIEKILDFVFLGQLNGFLVLKNQRPVSN</sequence>
<dbReference type="EMBL" id="MDCJ01000007">
    <property type="protein sequence ID" value="ODS04554.1"/>
    <property type="molecule type" value="Genomic_DNA"/>
</dbReference>
<reference evidence="1 2" key="1">
    <citation type="submission" date="2016-08" db="EMBL/GenBank/DDBJ databases">
        <title>Genome sequencing of Vibrio scophthalmi strain FP3289, an isolated from Paralichthys olivaceus.</title>
        <authorList>
            <person name="Han H.-J."/>
        </authorList>
    </citation>
    <scope>NUCLEOTIDE SEQUENCE [LARGE SCALE GENOMIC DNA]</scope>
    <source>
        <strain evidence="1 2">FP3289</strain>
    </source>
</reference>
<evidence type="ECO:0000313" key="2">
    <source>
        <dbReference type="Proteomes" id="UP000095131"/>
    </source>
</evidence>
<accession>A0A1E3WFH8</accession>